<comment type="caution">
    <text evidence="7">The sequence shown here is derived from an EMBL/GenBank/DDBJ whole genome shotgun (WGS) entry which is preliminary data.</text>
</comment>
<comment type="similarity">
    <text evidence="1">Belongs to the sigma-70 factor family. ECF subfamily.</text>
</comment>
<dbReference type="InterPro" id="IPR013324">
    <property type="entry name" value="RNA_pol_sigma_r3/r4-like"/>
</dbReference>
<evidence type="ECO:0000259" key="5">
    <source>
        <dbReference type="Pfam" id="PF04542"/>
    </source>
</evidence>
<dbReference type="GO" id="GO:0000428">
    <property type="term" value="C:DNA-directed RNA polymerase complex"/>
    <property type="evidence" value="ECO:0007669"/>
    <property type="project" value="UniProtKB-KW"/>
</dbReference>
<organism evidence="7 8">
    <name type="scientific">Parapedobacter defluvii</name>
    <dbReference type="NCBI Taxonomy" id="2045106"/>
    <lineage>
        <taxon>Bacteria</taxon>
        <taxon>Pseudomonadati</taxon>
        <taxon>Bacteroidota</taxon>
        <taxon>Sphingobacteriia</taxon>
        <taxon>Sphingobacteriales</taxon>
        <taxon>Sphingobacteriaceae</taxon>
        <taxon>Parapedobacter</taxon>
    </lineage>
</organism>
<evidence type="ECO:0000259" key="6">
    <source>
        <dbReference type="Pfam" id="PF08281"/>
    </source>
</evidence>
<dbReference type="InterPro" id="IPR014327">
    <property type="entry name" value="RNA_pol_sigma70_bacteroid"/>
</dbReference>
<dbReference type="SUPFAM" id="SSF88659">
    <property type="entry name" value="Sigma3 and sigma4 domains of RNA polymerase sigma factors"/>
    <property type="match status" value="1"/>
</dbReference>
<dbReference type="SUPFAM" id="SSF88946">
    <property type="entry name" value="Sigma2 domain of RNA polymerase sigma factors"/>
    <property type="match status" value="1"/>
</dbReference>
<evidence type="ECO:0000313" key="7">
    <source>
        <dbReference type="EMBL" id="GGC30959.1"/>
    </source>
</evidence>
<keyword evidence="3" id="KW-0731">Sigma factor</keyword>
<reference evidence="8" key="1">
    <citation type="journal article" date="2019" name="Int. J. Syst. Evol. Microbiol.">
        <title>The Global Catalogue of Microorganisms (GCM) 10K type strain sequencing project: providing services to taxonomists for standard genome sequencing and annotation.</title>
        <authorList>
            <consortium name="The Broad Institute Genomics Platform"/>
            <consortium name="The Broad Institute Genome Sequencing Center for Infectious Disease"/>
            <person name="Wu L."/>
            <person name="Ma J."/>
        </authorList>
    </citation>
    <scope>NUCLEOTIDE SEQUENCE [LARGE SCALE GENOMIC DNA]</scope>
    <source>
        <strain evidence="8">CGMCC 1.15342</strain>
    </source>
</reference>
<dbReference type="InterPro" id="IPR013325">
    <property type="entry name" value="RNA_pol_sigma_r2"/>
</dbReference>
<evidence type="ECO:0000313" key="8">
    <source>
        <dbReference type="Proteomes" id="UP000597338"/>
    </source>
</evidence>
<dbReference type="InterPro" id="IPR039425">
    <property type="entry name" value="RNA_pol_sigma-70-like"/>
</dbReference>
<feature type="domain" description="RNA polymerase sigma-70 region 2" evidence="5">
    <location>
        <begin position="26"/>
        <end position="91"/>
    </location>
</feature>
<keyword evidence="2" id="KW-0805">Transcription regulation</keyword>
<protein>
    <submittedName>
        <fullName evidence="7">DNA-directed RNA polymerase sigma-70 factor</fullName>
    </submittedName>
</protein>
<proteinExistence type="inferred from homology"/>
<dbReference type="InterPro" id="IPR036388">
    <property type="entry name" value="WH-like_DNA-bd_sf"/>
</dbReference>
<dbReference type="InterPro" id="IPR013249">
    <property type="entry name" value="RNA_pol_sigma70_r4_t2"/>
</dbReference>
<dbReference type="Proteomes" id="UP000597338">
    <property type="component" value="Unassembled WGS sequence"/>
</dbReference>
<dbReference type="NCBIfam" id="TIGR02937">
    <property type="entry name" value="sigma70-ECF"/>
    <property type="match status" value="1"/>
</dbReference>
<gene>
    <name evidence="7" type="ORF">GCM10011386_23690</name>
</gene>
<dbReference type="Gene3D" id="1.10.1740.10">
    <property type="match status" value="1"/>
</dbReference>
<evidence type="ECO:0000256" key="2">
    <source>
        <dbReference type="ARBA" id="ARBA00023015"/>
    </source>
</evidence>
<keyword evidence="4" id="KW-0804">Transcription</keyword>
<dbReference type="EMBL" id="BMIK01000007">
    <property type="protein sequence ID" value="GGC30959.1"/>
    <property type="molecule type" value="Genomic_DNA"/>
</dbReference>
<keyword evidence="8" id="KW-1185">Reference proteome</keyword>
<evidence type="ECO:0000256" key="1">
    <source>
        <dbReference type="ARBA" id="ARBA00010641"/>
    </source>
</evidence>
<dbReference type="RefSeq" id="WP_188750915.1">
    <property type="nucleotide sequence ID" value="NZ_BMIK01000007.1"/>
</dbReference>
<feature type="domain" description="RNA polymerase sigma factor 70 region 4 type 2" evidence="6">
    <location>
        <begin position="124"/>
        <end position="175"/>
    </location>
</feature>
<dbReference type="PANTHER" id="PTHR43133:SF46">
    <property type="entry name" value="RNA POLYMERASE SIGMA-70 FACTOR ECF SUBFAMILY"/>
    <property type="match status" value="1"/>
</dbReference>
<dbReference type="NCBIfam" id="TIGR02985">
    <property type="entry name" value="Sig70_bacteroi1"/>
    <property type="match status" value="1"/>
</dbReference>
<evidence type="ECO:0000256" key="4">
    <source>
        <dbReference type="ARBA" id="ARBA00023163"/>
    </source>
</evidence>
<dbReference type="InterPro" id="IPR014284">
    <property type="entry name" value="RNA_pol_sigma-70_dom"/>
</dbReference>
<dbReference type="Gene3D" id="1.10.10.10">
    <property type="entry name" value="Winged helix-like DNA-binding domain superfamily/Winged helix DNA-binding domain"/>
    <property type="match status" value="1"/>
</dbReference>
<dbReference type="InterPro" id="IPR007627">
    <property type="entry name" value="RNA_pol_sigma70_r2"/>
</dbReference>
<dbReference type="Pfam" id="PF08281">
    <property type="entry name" value="Sigma70_r4_2"/>
    <property type="match status" value="1"/>
</dbReference>
<accession>A0ABQ1M3I6</accession>
<dbReference type="PANTHER" id="PTHR43133">
    <property type="entry name" value="RNA POLYMERASE ECF-TYPE SIGMA FACTO"/>
    <property type="match status" value="1"/>
</dbReference>
<sequence>MFKGHPNDEILLAKIGKGDKTAFSVLYNRYRHKVYAYAVRVVKSNELAEDILHEVFLKLWLNESAAAIMNLDAYLQVAAKNLALNVLRKQKLEELYKQHVKNDERDYIADTTAEHIHGRETARLIDTAKSLLPPQQRMVYELCKEKGMKYEEVADQLSISKLTVKTHMQLALRSLKAYLMAHTDTALLIVAIIPCYFF</sequence>
<keyword evidence="7" id="KW-0240">DNA-directed RNA polymerase</keyword>
<dbReference type="Pfam" id="PF04542">
    <property type="entry name" value="Sigma70_r2"/>
    <property type="match status" value="1"/>
</dbReference>
<evidence type="ECO:0000256" key="3">
    <source>
        <dbReference type="ARBA" id="ARBA00023082"/>
    </source>
</evidence>
<name>A0ABQ1M3I6_9SPHI</name>